<reference evidence="1" key="2">
    <citation type="submission" date="2018-05" db="EMBL/GenBank/DDBJ databases">
        <title>OpunRS2 (Oryza punctata Reference Sequence Version 2).</title>
        <authorList>
            <person name="Zhang J."/>
            <person name="Kudrna D."/>
            <person name="Lee S."/>
            <person name="Talag J."/>
            <person name="Welchert J."/>
            <person name="Wing R.A."/>
        </authorList>
    </citation>
    <scope>NUCLEOTIDE SEQUENCE [LARGE SCALE GENOMIC DNA]</scope>
</reference>
<evidence type="ECO:0000313" key="1">
    <source>
        <dbReference type="EnsemblPlants" id="OPUNC08G03460.1"/>
    </source>
</evidence>
<sequence length="111" mass="11998">MSTYYYTLLQQHILLNTGLHYHRGCGYRAPMVNPTITVTSGTNPPSNVVSTPEAEFVANLDVSCCGGGGSATERWSDLLLRRGEGATLAAGLASHYRDDIGDAERWIELPA</sequence>
<evidence type="ECO:0000313" key="2">
    <source>
        <dbReference type="Proteomes" id="UP000026962"/>
    </source>
</evidence>
<organism evidence="1">
    <name type="scientific">Oryza punctata</name>
    <name type="common">Red rice</name>
    <dbReference type="NCBI Taxonomy" id="4537"/>
    <lineage>
        <taxon>Eukaryota</taxon>
        <taxon>Viridiplantae</taxon>
        <taxon>Streptophyta</taxon>
        <taxon>Embryophyta</taxon>
        <taxon>Tracheophyta</taxon>
        <taxon>Spermatophyta</taxon>
        <taxon>Magnoliopsida</taxon>
        <taxon>Liliopsida</taxon>
        <taxon>Poales</taxon>
        <taxon>Poaceae</taxon>
        <taxon>BOP clade</taxon>
        <taxon>Oryzoideae</taxon>
        <taxon>Oryzeae</taxon>
        <taxon>Oryzinae</taxon>
        <taxon>Oryza</taxon>
    </lineage>
</organism>
<reference evidence="1" key="1">
    <citation type="submission" date="2015-04" db="UniProtKB">
        <authorList>
            <consortium name="EnsemblPlants"/>
        </authorList>
    </citation>
    <scope>IDENTIFICATION</scope>
</reference>
<dbReference type="AlphaFoldDB" id="A0A0E0LRH8"/>
<dbReference type="Gramene" id="OPUNC08G03460.1">
    <property type="protein sequence ID" value="OPUNC08G03460.1"/>
    <property type="gene ID" value="OPUNC08G03460"/>
</dbReference>
<name>A0A0E0LRH8_ORYPU</name>
<protein>
    <submittedName>
        <fullName evidence="1">Uncharacterized protein</fullName>
    </submittedName>
</protein>
<accession>A0A0E0LRH8</accession>
<keyword evidence="2" id="KW-1185">Reference proteome</keyword>
<proteinExistence type="predicted"/>
<dbReference type="Proteomes" id="UP000026962">
    <property type="component" value="Chromosome 8"/>
</dbReference>
<dbReference type="HOGENOM" id="CLU_2162546_0_0_1"/>
<dbReference type="EnsemblPlants" id="OPUNC08G03460.1">
    <property type="protein sequence ID" value="OPUNC08G03460.1"/>
    <property type="gene ID" value="OPUNC08G03460"/>
</dbReference>